<evidence type="ECO:0000256" key="6">
    <source>
        <dbReference type="ARBA" id="ARBA00022801"/>
    </source>
</evidence>
<dbReference type="OrthoDB" id="7870694at2"/>
<dbReference type="GO" id="GO:0005886">
    <property type="term" value="C:plasma membrane"/>
    <property type="evidence" value="ECO:0007669"/>
    <property type="project" value="UniProtKB-SubCell"/>
</dbReference>
<comment type="subcellular location">
    <subcellularLocation>
        <location evidence="1">Cell membrane</location>
        <topology evidence="1">Multi-pass membrane protein</topology>
    </subcellularLocation>
</comment>
<evidence type="ECO:0000256" key="4">
    <source>
        <dbReference type="ARBA" id="ARBA00022692"/>
    </source>
</evidence>
<keyword evidence="4 12" id="KW-0812">Transmembrane</keyword>
<proteinExistence type="inferred from homology"/>
<dbReference type="AlphaFoldDB" id="A0A2T0W2G6"/>
<evidence type="ECO:0000259" key="13">
    <source>
        <dbReference type="Pfam" id="PF01435"/>
    </source>
</evidence>
<comment type="cofactor">
    <cofactor evidence="11">
        <name>Zn(2+)</name>
        <dbReference type="ChEBI" id="CHEBI:29105"/>
    </cofactor>
    <text evidence="11">Binds 1 zinc ion per subunit.</text>
</comment>
<evidence type="ECO:0000313" key="15">
    <source>
        <dbReference type="Proteomes" id="UP000238007"/>
    </source>
</evidence>
<evidence type="ECO:0000256" key="9">
    <source>
        <dbReference type="ARBA" id="ARBA00023049"/>
    </source>
</evidence>
<accession>A0A2T0W2G6</accession>
<comment type="caution">
    <text evidence="14">The sequence shown here is derived from an EMBL/GenBank/DDBJ whole genome shotgun (WGS) entry which is preliminary data.</text>
</comment>
<keyword evidence="8 12" id="KW-1133">Transmembrane helix</keyword>
<dbReference type="InterPro" id="IPR050083">
    <property type="entry name" value="HtpX_protease"/>
</dbReference>
<evidence type="ECO:0000256" key="5">
    <source>
        <dbReference type="ARBA" id="ARBA00022723"/>
    </source>
</evidence>
<keyword evidence="2" id="KW-1003">Cell membrane</keyword>
<dbReference type="Gene3D" id="3.30.2010.10">
    <property type="entry name" value="Metalloproteases ('zincins'), catalytic domain"/>
    <property type="match status" value="1"/>
</dbReference>
<dbReference type="GO" id="GO:0006508">
    <property type="term" value="P:proteolysis"/>
    <property type="evidence" value="ECO:0007669"/>
    <property type="project" value="UniProtKB-KW"/>
</dbReference>
<keyword evidence="5" id="KW-0479">Metal-binding</keyword>
<evidence type="ECO:0000256" key="1">
    <source>
        <dbReference type="ARBA" id="ARBA00004651"/>
    </source>
</evidence>
<evidence type="ECO:0000256" key="3">
    <source>
        <dbReference type="ARBA" id="ARBA00022670"/>
    </source>
</evidence>
<keyword evidence="9 11" id="KW-0482">Metalloprotease</keyword>
<keyword evidence="6 11" id="KW-0378">Hydrolase</keyword>
<organism evidence="14 15">
    <name type="scientific">Yoonia maritima</name>
    <dbReference type="NCBI Taxonomy" id="1435347"/>
    <lineage>
        <taxon>Bacteria</taxon>
        <taxon>Pseudomonadati</taxon>
        <taxon>Pseudomonadota</taxon>
        <taxon>Alphaproteobacteria</taxon>
        <taxon>Rhodobacterales</taxon>
        <taxon>Paracoccaceae</taxon>
        <taxon>Yoonia</taxon>
    </lineage>
</organism>
<keyword evidence="10 12" id="KW-0472">Membrane</keyword>
<dbReference type="GO" id="GO:0046872">
    <property type="term" value="F:metal ion binding"/>
    <property type="evidence" value="ECO:0007669"/>
    <property type="project" value="UniProtKB-KW"/>
</dbReference>
<protein>
    <submittedName>
        <fullName evidence="14">Zn-dependent protease with chaperone function</fullName>
    </submittedName>
</protein>
<evidence type="ECO:0000313" key="14">
    <source>
        <dbReference type="EMBL" id="PRY79382.1"/>
    </source>
</evidence>
<dbReference type="EMBL" id="PVTP01000002">
    <property type="protein sequence ID" value="PRY79382.1"/>
    <property type="molecule type" value="Genomic_DNA"/>
</dbReference>
<feature type="transmembrane region" description="Helical" evidence="12">
    <location>
        <begin position="73"/>
        <end position="91"/>
    </location>
</feature>
<feature type="transmembrane region" description="Helical" evidence="12">
    <location>
        <begin position="41"/>
        <end position="67"/>
    </location>
</feature>
<sequence length="368" mass="40202">MNNAGWMAKLHRKAGEKVFRGALEDLQAGKLRRVEAAHRTALLLSLFVMLSPVALIVAGGVIAVAALPSLGGIFWGGLLIAVGVFLLPARFRAPERALRRNDAPRLFKDLDRVSEALGAPKVTVVAVDGSFNAFAAMHRKEVVLGIGAVLWDASSPEQRLALVAHETAHFVNGDPSRTRVIGFALQMLDKWEMLLEPDFGDAAHAFAALLLLPFRWLVALLNETIRTLLYVQMQRAEYLADALAAEAAGGNAVKQLLSTISLSEYIDEQWSTRHGVGSARGRDVIKMIVEPVVQLNADERVEIAMGNGKVDHSVDTTHPPTHYRIAFLDAACLTKRKILNNLFDREDMSFEKAFDAVGESLAAQLEVQ</sequence>
<dbReference type="CDD" id="cd07328">
    <property type="entry name" value="M48_Ste24p_like"/>
    <property type="match status" value="1"/>
</dbReference>
<evidence type="ECO:0000256" key="8">
    <source>
        <dbReference type="ARBA" id="ARBA00022989"/>
    </source>
</evidence>
<keyword evidence="7 11" id="KW-0862">Zinc</keyword>
<dbReference type="GO" id="GO:0004222">
    <property type="term" value="F:metalloendopeptidase activity"/>
    <property type="evidence" value="ECO:0007669"/>
    <property type="project" value="InterPro"/>
</dbReference>
<dbReference type="InterPro" id="IPR001915">
    <property type="entry name" value="Peptidase_M48"/>
</dbReference>
<evidence type="ECO:0000256" key="2">
    <source>
        <dbReference type="ARBA" id="ARBA00022475"/>
    </source>
</evidence>
<feature type="domain" description="Peptidase M48" evidence="13">
    <location>
        <begin position="109"/>
        <end position="330"/>
    </location>
</feature>
<reference evidence="14 15" key="1">
    <citation type="submission" date="2018-03" db="EMBL/GenBank/DDBJ databases">
        <title>Genomic Encyclopedia of Archaeal and Bacterial Type Strains, Phase II (KMG-II): from individual species to whole genera.</title>
        <authorList>
            <person name="Goeker M."/>
        </authorList>
    </citation>
    <scope>NUCLEOTIDE SEQUENCE [LARGE SCALE GENOMIC DNA]</scope>
    <source>
        <strain evidence="14 15">DSM 101533</strain>
    </source>
</reference>
<evidence type="ECO:0000256" key="12">
    <source>
        <dbReference type="SAM" id="Phobius"/>
    </source>
</evidence>
<evidence type="ECO:0000256" key="10">
    <source>
        <dbReference type="ARBA" id="ARBA00023136"/>
    </source>
</evidence>
<evidence type="ECO:0000256" key="11">
    <source>
        <dbReference type="RuleBase" id="RU003983"/>
    </source>
</evidence>
<keyword evidence="15" id="KW-1185">Reference proteome</keyword>
<gene>
    <name evidence="14" type="ORF">CLV80_10225</name>
</gene>
<dbReference type="Pfam" id="PF01435">
    <property type="entry name" value="Peptidase_M48"/>
    <property type="match status" value="1"/>
</dbReference>
<name>A0A2T0W2G6_9RHOB</name>
<evidence type="ECO:0000256" key="7">
    <source>
        <dbReference type="ARBA" id="ARBA00022833"/>
    </source>
</evidence>
<keyword evidence="3 11" id="KW-0645">Protease</keyword>
<dbReference type="PANTHER" id="PTHR43221">
    <property type="entry name" value="PROTEASE HTPX"/>
    <property type="match status" value="1"/>
</dbReference>
<comment type="similarity">
    <text evidence="11">Belongs to the peptidase M48 family.</text>
</comment>
<dbReference type="PANTHER" id="PTHR43221:SF1">
    <property type="entry name" value="PROTEASE HTPX"/>
    <property type="match status" value="1"/>
</dbReference>
<dbReference type="Proteomes" id="UP000238007">
    <property type="component" value="Unassembled WGS sequence"/>
</dbReference>